<keyword evidence="4 6" id="KW-0472">Membrane</keyword>
<evidence type="ECO:0000256" key="6">
    <source>
        <dbReference type="SAM" id="Phobius"/>
    </source>
</evidence>
<dbReference type="Pfam" id="PF01566">
    <property type="entry name" value="Nramp"/>
    <property type="match status" value="1"/>
</dbReference>
<dbReference type="NCBIfam" id="NF037982">
    <property type="entry name" value="Nramp_1"/>
    <property type="match status" value="1"/>
</dbReference>
<keyword evidence="3 6" id="KW-1133">Transmembrane helix</keyword>
<dbReference type="STRING" id="1173061.A0A0J9XCA3"/>
<comment type="caution">
    <text evidence="7">The sequence shown here is derived from an EMBL/GenBank/DDBJ whole genome shotgun (WGS) entry which is preliminary data.</text>
</comment>
<dbReference type="GO" id="GO:0015086">
    <property type="term" value="F:cadmium ion transmembrane transporter activity"/>
    <property type="evidence" value="ECO:0007669"/>
    <property type="project" value="TreeGrafter"/>
</dbReference>
<dbReference type="GO" id="GO:0030026">
    <property type="term" value="P:intracellular manganese ion homeostasis"/>
    <property type="evidence" value="ECO:0007669"/>
    <property type="project" value="TreeGrafter"/>
</dbReference>
<dbReference type="PANTHER" id="PTHR11706:SF101">
    <property type="entry name" value="MANGANESE TRANSPORTER SMF1"/>
    <property type="match status" value="1"/>
</dbReference>
<dbReference type="PANTHER" id="PTHR11706">
    <property type="entry name" value="SOLUTE CARRIER PROTEIN FAMILY 11 MEMBER"/>
    <property type="match status" value="1"/>
</dbReference>
<comment type="subcellular location">
    <subcellularLocation>
        <location evidence="1">Membrane</location>
        <topology evidence="1">Multi-pass membrane protein</topology>
    </subcellularLocation>
</comment>
<evidence type="ECO:0000313" key="7">
    <source>
        <dbReference type="EMBL" id="CDO55152.1"/>
    </source>
</evidence>
<dbReference type="GO" id="GO:0034755">
    <property type="term" value="P:iron ion transmembrane transport"/>
    <property type="evidence" value="ECO:0007669"/>
    <property type="project" value="TreeGrafter"/>
</dbReference>
<organism evidence="7 8">
    <name type="scientific">Geotrichum candidum</name>
    <name type="common">Oospora lactis</name>
    <name type="synonym">Dipodascus geotrichum</name>
    <dbReference type="NCBI Taxonomy" id="1173061"/>
    <lineage>
        <taxon>Eukaryota</taxon>
        <taxon>Fungi</taxon>
        <taxon>Dikarya</taxon>
        <taxon>Ascomycota</taxon>
        <taxon>Saccharomycotina</taxon>
        <taxon>Dipodascomycetes</taxon>
        <taxon>Dipodascales</taxon>
        <taxon>Dipodascaceae</taxon>
        <taxon>Geotrichum</taxon>
    </lineage>
</organism>
<feature type="transmembrane region" description="Helical" evidence="6">
    <location>
        <begin position="261"/>
        <end position="280"/>
    </location>
</feature>
<keyword evidence="8" id="KW-1185">Reference proteome</keyword>
<feature type="transmembrane region" description="Helical" evidence="6">
    <location>
        <begin position="554"/>
        <end position="576"/>
    </location>
</feature>
<evidence type="ECO:0000313" key="8">
    <source>
        <dbReference type="Proteomes" id="UP000242525"/>
    </source>
</evidence>
<dbReference type="EMBL" id="CCBN010000010">
    <property type="protein sequence ID" value="CDO55152.1"/>
    <property type="molecule type" value="Genomic_DNA"/>
</dbReference>
<name>A0A0J9XCA3_GEOCN</name>
<evidence type="ECO:0000256" key="4">
    <source>
        <dbReference type="ARBA" id="ARBA00023136"/>
    </source>
</evidence>
<dbReference type="OrthoDB" id="409173at2759"/>
<feature type="transmembrane region" description="Helical" evidence="6">
    <location>
        <begin position="183"/>
        <end position="203"/>
    </location>
</feature>
<evidence type="ECO:0000256" key="1">
    <source>
        <dbReference type="ARBA" id="ARBA00004141"/>
    </source>
</evidence>
<dbReference type="HAMAP" id="MF_00221">
    <property type="entry name" value="NRAMP"/>
    <property type="match status" value="1"/>
</dbReference>
<dbReference type="GO" id="GO:0005384">
    <property type="term" value="F:manganese ion transmembrane transporter activity"/>
    <property type="evidence" value="ECO:0007669"/>
    <property type="project" value="TreeGrafter"/>
</dbReference>
<protein>
    <submittedName>
        <fullName evidence="7">Similar to Saccharomyces cerevisiae YHR050W SMF2 Divalent metal ion transporter involved in manganese homeostasis</fullName>
    </submittedName>
</protein>
<dbReference type="AlphaFoldDB" id="A0A0J9XCA3"/>
<sequence>MGVTDYVLEPRDGQDHPPASSSISQKLMKRLRPSKKAAVQISTEETRREERSTAPPSPPPKLSRTARCINTVKKYGRFIGPGFMISVAYMDPGNYSTDVLAGAQFEFKLLFVILLSSVIAVFLQNLAIKLGTVTGRDLAQISRDEFPRWINLSLYLLAEAAIICTDIAEVIGTAVALNILLRIPLIAGVVITIVDVLIVLLAHRPGKSSMRVIRMFEYGIAILVFGVVICFAVELSRIPSVPVGHVFKGFLPSSTLTSSDALYASCGILGATVMPHSLYLGSSIVKPRLLDYDVRNGNVDKDLLEEIEDGYYDNYRPSITAIDWCMKISIIELSFSLLTFAMFVNAAILVVAGATIHGTDMADDADLYSIHDTLSKILSAGAGTVFMLALLFSGQSAGIICTIAGQIVSEGYLNWTIKPWMRRLITRMVAIVPCLVVAGAVGRKGLNQTLNASQVALSILLPFLVAPLVYFTCKQSVMTIPPASVEEAQAEAAAGATDVAMIAPDMSTHSQTESRENNEEVGVTTTITRSQEPPEFRFRAGKLLTEAVSYRNNWFTAALAIAIWLFIAVLNVYLIVSLGMGRS</sequence>
<dbReference type="GO" id="GO:0005886">
    <property type="term" value="C:plasma membrane"/>
    <property type="evidence" value="ECO:0007669"/>
    <property type="project" value="TreeGrafter"/>
</dbReference>
<reference evidence="7" key="1">
    <citation type="submission" date="2014-03" db="EMBL/GenBank/DDBJ databases">
        <authorList>
            <person name="Casaregola S."/>
        </authorList>
    </citation>
    <scope>NUCLEOTIDE SEQUENCE [LARGE SCALE GENOMIC DNA]</scope>
    <source>
        <strain evidence="7">CLIB 918</strain>
    </source>
</reference>
<evidence type="ECO:0000256" key="3">
    <source>
        <dbReference type="ARBA" id="ARBA00022989"/>
    </source>
</evidence>
<feature type="transmembrane region" description="Helical" evidence="6">
    <location>
        <begin position="149"/>
        <end position="177"/>
    </location>
</feature>
<feature type="transmembrane region" description="Helical" evidence="6">
    <location>
        <begin position="377"/>
        <end position="403"/>
    </location>
</feature>
<dbReference type="Proteomes" id="UP000242525">
    <property type="component" value="Unassembled WGS sequence"/>
</dbReference>
<feature type="transmembrane region" description="Helical" evidence="6">
    <location>
        <begin position="109"/>
        <end position="128"/>
    </location>
</feature>
<feature type="transmembrane region" description="Helical" evidence="6">
    <location>
        <begin position="215"/>
        <end position="235"/>
    </location>
</feature>
<feature type="transmembrane region" description="Helical" evidence="6">
    <location>
        <begin position="424"/>
        <end position="442"/>
    </location>
</feature>
<accession>A0A0J9XCA3</accession>
<dbReference type="InterPro" id="IPR001046">
    <property type="entry name" value="NRAMP_fam"/>
</dbReference>
<proteinExistence type="inferred from homology"/>
<feature type="transmembrane region" description="Helical" evidence="6">
    <location>
        <begin position="335"/>
        <end position="357"/>
    </location>
</feature>
<feature type="transmembrane region" description="Helical" evidence="6">
    <location>
        <begin position="454"/>
        <end position="473"/>
    </location>
</feature>
<evidence type="ECO:0000256" key="5">
    <source>
        <dbReference type="SAM" id="MobiDB-lite"/>
    </source>
</evidence>
<dbReference type="PRINTS" id="PR00447">
    <property type="entry name" value="NATRESASSCMP"/>
</dbReference>
<dbReference type="NCBIfam" id="TIGR01197">
    <property type="entry name" value="nramp"/>
    <property type="match status" value="1"/>
</dbReference>
<feature type="region of interest" description="Disordered" evidence="5">
    <location>
        <begin position="1"/>
        <end position="64"/>
    </location>
</feature>
<gene>
    <name evidence="7" type="ORF">BN980_GECA10s00736g</name>
</gene>
<keyword evidence="2 6" id="KW-0812">Transmembrane</keyword>
<feature type="region of interest" description="Disordered" evidence="5">
    <location>
        <begin position="507"/>
        <end position="527"/>
    </location>
</feature>
<evidence type="ECO:0000256" key="2">
    <source>
        <dbReference type="ARBA" id="ARBA00022692"/>
    </source>
</evidence>